<dbReference type="Pfam" id="PF14364">
    <property type="entry name" value="DUF4408"/>
    <property type="match status" value="1"/>
</dbReference>
<keyword evidence="4" id="KW-1185">Reference proteome</keyword>
<dbReference type="OrthoDB" id="781735at2759"/>
<keyword evidence="1" id="KW-1133">Transmembrane helix</keyword>
<dbReference type="Proteomes" id="UP000636709">
    <property type="component" value="Unassembled WGS sequence"/>
</dbReference>
<dbReference type="InterPro" id="IPR025520">
    <property type="entry name" value="DUF4408"/>
</dbReference>
<organism evidence="3 4">
    <name type="scientific">Digitaria exilis</name>
    <dbReference type="NCBI Taxonomy" id="1010633"/>
    <lineage>
        <taxon>Eukaryota</taxon>
        <taxon>Viridiplantae</taxon>
        <taxon>Streptophyta</taxon>
        <taxon>Embryophyta</taxon>
        <taxon>Tracheophyta</taxon>
        <taxon>Spermatophyta</taxon>
        <taxon>Magnoliopsida</taxon>
        <taxon>Liliopsida</taxon>
        <taxon>Poales</taxon>
        <taxon>Poaceae</taxon>
        <taxon>PACMAD clade</taxon>
        <taxon>Panicoideae</taxon>
        <taxon>Panicodae</taxon>
        <taxon>Paniceae</taxon>
        <taxon>Anthephorinae</taxon>
        <taxon>Digitaria</taxon>
    </lineage>
</organism>
<dbReference type="PANTHER" id="PTHR35762:SF8">
    <property type="entry name" value="EXPRESSED PROTEIN"/>
    <property type="match status" value="1"/>
</dbReference>
<keyword evidence="1" id="KW-0472">Membrane</keyword>
<name>A0A835ALZ1_9POAL</name>
<reference evidence="3" key="1">
    <citation type="submission" date="2020-07" db="EMBL/GenBank/DDBJ databases">
        <title>Genome sequence and genetic diversity analysis of an under-domesticated orphan crop, white fonio (Digitaria exilis).</title>
        <authorList>
            <person name="Bennetzen J.L."/>
            <person name="Chen S."/>
            <person name="Ma X."/>
            <person name="Wang X."/>
            <person name="Yssel A.E.J."/>
            <person name="Chaluvadi S.R."/>
            <person name="Johnson M."/>
            <person name="Gangashetty P."/>
            <person name="Hamidou F."/>
            <person name="Sanogo M.D."/>
            <person name="Zwaenepoel A."/>
            <person name="Wallace J."/>
            <person name="Van De Peer Y."/>
            <person name="Van Deynze A."/>
        </authorList>
    </citation>
    <scope>NUCLEOTIDE SEQUENCE</scope>
    <source>
        <tissue evidence="3">Leaves</tissue>
    </source>
</reference>
<dbReference type="EMBL" id="JACEFO010002306">
    <property type="protein sequence ID" value="KAF8666374.1"/>
    <property type="molecule type" value="Genomic_DNA"/>
</dbReference>
<comment type="caution">
    <text evidence="3">The sequence shown here is derived from an EMBL/GenBank/DDBJ whole genome shotgun (WGS) entry which is preliminary data.</text>
</comment>
<keyword evidence="1" id="KW-0812">Transmembrane</keyword>
<evidence type="ECO:0000259" key="2">
    <source>
        <dbReference type="Pfam" id="PF14364"/>
    </source>
</evidence>
<accession>A0A835ALZ1</accession>
<evidence type="ECO:0000256" key="1">
    <source>
        <dbReference type="SAM" id="Phobius"/>
    </source>
</evidence>
<proteinExistence type="predicted"/>
<gene>
    <name evidence="3" type="ORF">HU200_053477</name>
</gene>
<dbReference type="AlphaFoldDB" id="A0A835ALZ1"/>
<protein>
    <recommendedName>
        <fullName evidence="2">DUF4408 domain-containing protein</fullName>
    </recommendedName>
</protein>
<sequence>MDVQSLMKATLLAILILSAVTWLSHMYSCIKIFMESLPSVVSAVIAPKCLFIFSNIIVVYLISESKLARRRSKLQKTSHATPARNEDMLQDNQKHEDVVLADVLLRAIIRESKQEHERSKMVMVIDQDKDAQVGNDEDVAMLVVVDEERETSVVNRGVMVNPCEDLVLHNINEVYDGLEEGVEHESELHEEVSGEVEGENNLPPADELNQRVEDFIARFNMERKLEEARMLVSCY</sequence>
<feature type="transmembrane region" description="Helical" evidence="1">
    <location>
        <begin position="42"/>
        <end position="63"/>
    </location>
</feature>
<evidence type="ECO:0000313" key="3">
    <source>
        <dbReference type="EMBL" id="KAF8666374.1"/>
    </source>
</evidence>
<evidence type="ECO:0000313" key="4">
    <source>
        <dbReference type="Proteomes" id="UP000636709"/>
    </source>
</evidence>
<feature type="domain" description="DUF4408" evidence="2">
    <location>
        <begin position="25"/>
        <end position="67"/>
    </location>
</feature>
<dbReference type="PANTHER" id="PTHR35762">
    <property type="entry name" value="TRANSMEMBRANE PROTEIN"/>
    <property type="match status" value="1"/>
</dbReference>